<dbReference type="Pfam" id="PF04041">
    <property type="entry name" value="Glyco_hydro_130"/>
    <property type="match status" value="1"/>
</dbReference>
<name>A0A6N3AZI0_9CLOT</name>
<dbReference type="InterPro" id="IPR007184">
    <property type="entry name" value="Mannoside_phosphorylase"/>
</dbReference>
<dbReference type="PANTHER" id="PTHR34106:SF5">
    <property type="entry name" value="GLYCOSIDASE"/>
    <property type="match status" value="1"/>
</dbReference>
<dbReference type="EMBL" id="CACRTO010000009">
    <property type="protein sequence ID" value="VYT95947.1"/>
    <property type="molecule type" value="Genomic_DNA"/>
</dbReference>
<dbReference type="InterPro" id="IPR023296">
    <property type="entry name" value="Glyco_hydro_beta-prop_sf"/>
</dbReference>
<dbReference type="PANTHER" id="PTHR34106">
    <property type="entry name" value="GLYCOSIDASE"/>
    <property type="match status" value="1"/>
</dbReference>
<dbReference type="GO" id="GO:0016757">
    <property type="term" value="F:glycosyltransferase activity"/>
    <property type="evidence" value="ECO:0007669"/>
    <property type="project" value="UniProtKB-KW"/>
</dbReference>
<protein>
    <submittedName>
        <fullName evidence="4">Beta-1,4-mannooligosaccharide phosphorylase</fullName>
        <ecNumber evidence="4">2.4.1.-</ecNumber>
    </submittedName>
</protein>
<dbReference type="Gene3D" id="2.115.10.20">
    <property type="entry name" value="Glycosyl hydrolase domain, family 43"/>
    <property type="match status" value="1"/>
</dbReference>
<dbReference type="RefSeq" id="WP_156625640.1">
    <property type="nucleotide sequence ID" value="NZ_CACRTO010000009.1"/>
</dbReference>
<comment type="similarity">
    <text evidence="3">Belongs to the glycosyl hydrolase 130 family.</text>
</comment>
<dbReference type="CDD" id="cd18612">
    <property type="entry name" value="GH130_Lin0857-like"/>
    <property type="match status" value="1"/>
</dbReference>
<evidence type="ECO:0000256" key="1">
    <source>
        <dbReference type="ARBA" id="ARBA00022676"/>
    </source>
</evidence>
<dbReference type="AlphaFoldDB" id="A0A6N3AZI0"/>
<evidence type="ECO:0000313" key="4">
    <source>
        <dbReference type="EMBL" id="VYT95947.1"/>
    </source>
</evidence>
<dbReference type="EC" id="2.4.1.-" evidence="4"/>
<keyword evidence="2 4" id="KW-0808">Transferase</keyword>
<reference evidence="4" key="1">
    <citation type="submission" date="2019-11" db="EMBL/GenBank/DDBJ databases">
        <authorList>
            <person name="Feng L."/>
        </authorList>
    </citation>
    <scope>NUCLEOTIDE SEQUENCE</scope>
    <source>
        <strain evidence="4">CTertiumLFYP3</strain>
    </source>
</reference>
<evidence type="ECO:0000256" key="3">
    <source>
        <dbReference type="ARBA" id="ARBA00024356"/>
    </source>
</evidence>
<proteinExistence type="inferred from homology"/>
<keyword evidence="1 4" id="KW-0328">Glycosyltransferase</keyword>
<gene>
    <name evidence="4" type="ORF">CTLFYP3_01108</name>
</gene>
<dbReference type="PIRSF" id="PIRSF016202">
    <property type="entry name" value="PH1107"/>
    <property type="match status" value="1"/>
</dbReference>
<organism evidence="4">
    <name type="scientific">Clostridium tertium</name>
    <dbReference type="NCBI Taxonomy" id="1559"/>
    <lineage>
        <taxon>Bacteria</taxon>
        <taxon>Bacillati</taxon>
        <taxon>Bacillota</taxon>
        <taxon>Clostridia</taxon>
        <taxon>Eubacteriales</taxon>
        <taxon>Clostridiaceae</taxon>
        <taxon>Clostridium</taxon>
    </lineage>
</organism>
<dbReference type="SUPFAM" id="SSF75005">
    <property type="entry name" value="Arabinanase/levansucrase/invertase"/>
    <property type="match status" value="1"/>
</dbReference>
<evidence type="ECO:0000256" key="2">
    <source>
        <dbReference type="ARBA" id="ARBA00022679"/>
    </source>
</evidence>
<sequence>MNIYRYENNPLVTPNDVIPYHDGFEVIGAFNAGIAKYKDETLMLLRVAERPISKNENEVKIPVYNVERKDLDIITLNKDDERYDFSDPRTVNYAGSSKFAYLTSISYIRIARSKDGKNFTIDDKPFIYPSNKLEVFGVEDPRVTQIGDKYYVYFSAISPVGIGESMVVTEDFETYEHKGMIFAPENKDVIIFPENINGKYYALNRPGLKSVGDLEVWIAESKDLIHWGNHKHLFGLREGMWDSGRIGGGAVPFKTEKGWLELYHGATEDNRYCMGGVLFDIDDPTKIIARSNKPLVEPDADYEAKGFFGGVVFSCGAIVEGDTIKMYYGCADTSMACCELSLQEVLDSLEYIE</sequence>
<accession>A0A6N3AZI0</accession>